<dbReference type="Gramene" id="ORUFI02G16790.1">
    <property type="protein sequence ID" value="ORUFI02G16790.1"/>
    <property type="gene ID" value="ORUFI02G16790"/>
</dbReference>
<organism evidence="2 3">
    <name type="scientific">Oryza rufipogon</name>
    <name type="common">Brownbeard rice</name>
    <name type="synonym">Asian wild rice</name>
    <dbReference type="NCBI Taxonomy" id="4529"/>
    <lineage>
        <taxon>Eukaryota</taxon>
        <taxon>Viridiplantae</taxon>
        <taxon>Streptophyta</taxon>
        <taxon>Embryophyta</taxon>
        <taxon>Tracheophyta</taxon>
        <taxon>Spermatophyta</taxon>
        <taxon>Magnoliopsida</taxon>
        <taxon>Liliopsida</taxon>
        <taxon>Poales</taxon>
        <taxon>Poaceae</taxon>
        <taxon>BOP clade</taxon>
        <taxon>Oryzoideae</taxon>
        <taxon>Oryzeae</taxon>
        <taxon>Oryzinae</taxon>
        <taxon>Oryza</taxon>
    </lineage>
</organism>
<name>A0A0E0NEP2_ORYRU</name>
<keyword evidence="3" id="KW-1185">Reference proteome</keyword>
<evidence type="ECO:0000313" key="3">
    <source>
        <dbReference type="Proteomes" id="UP000008022"/>
    </source>
</evidence>
<dbReference type="Proteomes" id="UP000008022">
    <property type="component" value="Unassembled WGS sequence"/>
</dbReference>
<sequence length="81" mass="8646">MAKQAPRKRIPSPSSSLLVILPPPPSQSFEAWTPTGSSSHGGRGKEGRREAVEKDADQRGFLGLILQGALLMVMELSFAAT</sequence>
<feature type="compositionally biased region" description="Basic and acidic residues" evidence="1">
    <location>
        <begin position="43"/>
        <end position="54"/>
    </location>
</feature>
<protein>
    <submittedName>
        <fullName evidence="2">Uncharacterized protein</fullName>
    </submittedName>
</protein>
<accession>A0A0E0NEP2</accession>
<feature type="region of interest" description="Disordered" evidence="1">
    <location>
        <begin position="1"/>
        <end position="54"/>
    </location>
</feature>
<dbReference type="HOGENOM" id="CLU_181800_0_0_1"/>
<evidence type="ECO:0000313" key="2">
    <source>
        <dbReference type="EnsemblPlants" id="ORUFI02G16790.1"/>
    </source>
</evidence>
<evidence type="ECO:0000256" key="1">
    <source>
        <dbReference type="SAM" id="MobiDB-lite"/>
    </source>
</evidence>
<reference evidence="2" key="2">
    <citation type="submission" date="2015-06" db="UniProtKB">
        <authorList>
            <consortium name="EnsemblPlants"/>
        </authorList>
    </citation>
    <scope>IDENTIFICATION</scope>
</reference>
<proteinExistence type="predicted"/>
<feature type="compositionally biased region" description="Low complexity" evidence="1">
    <location>
        <begin position="11"/>
        <end position="20"/>
    </location>
</feature>
<reference evidence="3" key="1">
    <citation type="submission" date="2013-06" db="EMBL/GenBank/DDBJ databases">
        <authorList>
            <person name="Zhao Q."/>
        </authorList>
    </citation>
    <scope>NUCLEOTIDE SEQUENCE</scope>
    <source>
        <strain evidence="3">cv. W1943</strain>
    </source>
</reference>
<dbReference type="EnsemblPlants" id="ORUFI02G16790.1">
    <property type="protein sequence ID" value="ORUFI02G16790.1"/>
    <property type="gene ID" value="ORUFI02G16790"/>
</dbReference>
<feature type="compositionally biased region" description="Basic residues" evidence="1">
    <location>
        <begin position="1"/>
        <end position="10"/>
    </location>
</feature>
<dbReference type="AlphaFoldDB" id="A0A0E0NEP2"/>